<dbReference type="InterPro" id="IPR036942">
    <property type="entry name" value="Beta-barrel_TonB_sf"/>
</dbReference>
<evidence type="ECO:0000256" key="7">
    <source>
        <dbReference type="ARBA" id="ARBA00023237"/>
    </source>
</evidence>
<feature type="chain" id="PRO_5011741594" evidence="10">
    <location>
        <begin position="32"/>
        <end position="838"/>
    </location>
</feature>
<dbReference type="Proteomes" id="UP000199527">
    <property type="component" value="Unassembled WGS sequence"/>
</dbReference>
<reference evidence="14" key="1">
    <citation type="submission" date="2016-10" db="EMBL/GenBank/DDBJ databases">
        <authorList>
            <person name="Varghese N."/>
            <person name="Submissions S."/>
        </authorList>
    </citation>
    <scope>NUCLEOTIDE SEQUENCE [LARGE SCALE GENOMIC DNA]</scope>
    <source>
        <strain evidence="14">DSM 23317</strain>
    </source>
</reference>
<evidence type="ECO:0000256" key="9">
    <source>
        <dbReference type="RuleBase" id="RU003357"/>
    </source>
</evidence>
<dbReference type="PANTHER" id="PTHR47234">
    <property type="match status" value="1"/>
</dbReference>
<gene>
    <name evidence="13" type="ORF">SAMN04488540_105152</name>
</gene>
<accession>A0A1G8REJ1</accession>
<evidence type="ECO:0000256" key="1">
    <source>
        <dbReference type="ARBA" id="ARBA00004571"/>
    </source>
</evidence>
<evidence type="ECO:0000256" key="3">
    <source>
        <dbReference type="ARBA" id="ARBA00022452"/>
    </source>
</evidence>
<keyword evidence="2 8" id="KW-0813">Transport</keyword>
<comment type="similarity">
    <text evidence="8 9">Belongs to the TonB-dependent receptor family.</text>
</comment>
<evidence type="ECO:0000259" key="12">
    <source>
        <dbReference type="Pfam" id="PF07715"/>
    </source>
</evidence>
<evidence type="ECO:0000256" key="5">
    <source>
        <dbReference type="ARBA" id="ARBA00023077"/>
    </source>
</evidence>
<sequence>MKNQTILARAVRLGMMAGAMAPVMAVSMANAEEGMEDVERIQVTGSRIQRQDMETASPVTVIDSATIKAEGYTSVDQVLQSQPSMAGAAVGSTTNNGADGVAQVDLRGMGANRTLVLLNGRRMVNSGSGADSAVDLNTIPVAMIQRIEVLKDGASAVYGSDAIAGVVNIITKTDFEGFQFDVNGDITEESDGENIEISALYGTSTDSGNYTVGFSYTDRGEVMQADRAWVPPGASSFVPGGSLGGYVPNEDGSWKERDSGYDYTEDSYLQTPSTKYSLFANTTQELDNEMVFTADVLYTRRESSQQMAPQPADVMLDVCGEEGVDPERCVTLTDEMLAAGIAADDTGRINYRRRMVEAGPRIYEQETDTLRASAGLSGVADINEGMDWDLSYTYGRNRADTRVKNSINAVKMENSIYANQADWFSGNPEDIAGYVDDISFVETNDGGNDQHIVAGVISGDLFEVDAGMVSFALGAEYRYESGYYNPDPVIVAGEGTAAQQDPTDGDYNVFSIYEEVAIPVTDSLTAEFALRYDEYNTFGGATTWKVGLTWEATDDLMLRGVVATGFRAPNVSELYGGNTGSYDYLIDPWGNAQDAQILVNYTSDEDLQAEESDSLTVGLVYAPSYVDGLSFTLDYWSFKIDNAIARMDVQAGLDACYKGDTTACETFQITPDGNLENLTNPLTNVGYQDTSGVDFNAHYSFEALGLDWRINNDLTYLIEFEQDGVDYTGTVGGMFGGYAEVKNNFSLTAAYDDFSVLYSARYIGSMDEINSGEKIDSITYHNVSGTYFFNDSVSATIGVRNLTNEEPPMVPYGNDAGTVPEVYETIGRTYFGGVSVRF</sequence>
<proteinExistence type="inferred from homology"/>
<keyword evidence="3 8" id="KW-1134">Transmembrane beta strand</keyword>
<dbReference type="RefSeq" id="WP_090364720.1">
    <property type="nucleotide sequence ID" value="NZ_FNEM01000005.1"/>
</dbReference>
<dbReference type="Pfam" id="PF00593">
    <property type="entry name" value="TonB_dep_Rec_b-barrel"/>
    <property type="match status" value="1"/>
</dbReference>
<dbReference type="Pfam" id="PF07715">
    <property type="entry name" value="Plug"/>
    <property type="match status" value="1"/>
</dbReference>
<name>A0A1G8REJ1_9GAMM</name>
<evidence type="ECO:0000256" key="10">
    <source>
        <dbReference type="SAM" id="SignalP"/>
    </source>
</evidence>
<keyword evidence="10" id="KW-0732">Signal</keyword>
<dbReference type="Gene3D" id="2.40.170.20">
    <property type="entry name" value="TonB-dependent receptor, beta-barrel domain"/>
    <property type="match status" value="1"/>
</dbReference>
<dbReference type="InterPro" id="IPR012910">
    <property type="entry name" value="Plug_dom"/>
</dbReference>
<keyword evidence="5 9" id="KW-0798">TonB box</keyword>
<dbReference type="InterPro" id="IPR037066">
    <property type="entry name" value="Plug_dom_sf"/>
</dbReference>
<keyword evidence="7 8" id="KW-0998">Cell outer membrane</keyword>
<dbReference type="InterPro" id="IPR039426">
    <property type="entry name" value="TonB-dep_rcpt-like"/>
</dbReference>
<dbReference type="PROSITE" id="PS52016">
    <property type="entry name" value="TONB_DEPENDENT_REC_3"/>
    <property type="match status" value="1"/>
</dbReference>
<organism evidence="13 14">
    <name type="scientific">Ferrimonas sediminum</name>
    <dbReference type="NCBI Taxonomy" id="718193"/>
    <lineage>
        <taxon>Bacteria</taxon>
        <taxon>Pseudomonadati</taxon>
        <taxon>Pseudomonadota</taxon>
        <taxon>Gammaproteobacteria</taxon>
        <taxon>Alteromonadales</taxon>
        <taxon>Ferrimonadaceae</taxon>
        <taxon>Ferrimonas</taxon>
    </lineage>
</organism>
<feature type="domain" description="TonB-dependent receptor plug" evidence="12">
    <location>
        <begin position="53"/>
        <end position="166"/>
    </location>
</feature>
<evidence type="ECO:0000256" key="4">
    <source>
        <dbReference type="ARBA" id="ARBA00022692"/>
    </source>
</evidence>
<dbReference type="GO" id="GO:0009279">
    <property type="term" value="C:cell outer membrane"/>
    <property type="evidence" value="ECO:0007669"/>
    <property type="project" value="UniProtKB-SubCell"/>
</dbReference>
<feature type="signal peptide" evidence="10">
    <location>
        <begin position="1"/>
        <end position="31"/>
    </location>
</feature>
<comment type="subcellular location">
    <subcellularLocation>
        <location evidence="1 8">Cell outer membrane</location>
        <topology evidence="1 8">Multi-pass membrane protein</topology>
    </subcellularLocation>
</comment>
<evidence type="ECO:0000313" key="13">
    <source>
        <dbReference type="EMBL" id="SDJ15474.1"/>
    </source>
</evidence>
<keyword evidence="6 8" id="KW-0472">Membrane</keyword>
<evidence type="ECO:0000256" key="2">
    <source>
        <dbReference type="ARBA" id="ARBA00022448"/>
    </source>
</evidence>
<protein>
    <submittedName>
        <fullName evidence="13">Iron complex outermembrane recepter protein</fullName>
    </submittedName>
</protein>
<feature type="domain" description="TonB-dependent receptor-like beta-barrel" evidence="11">
    <location>
        <begin position="364"/>
        <end position="802"/>
    </location>
</feature>
<evidence type="ECO:0000259" key="11">
    <source>
        <dbReference type="Pfam" id="PF00593"/>
    </source>
</evidence>
<dbReference type="EMBL" id="FNEM01000005">
    <property type="protein sequence ID" value="SDJ15474.1"/>
    <property type="molecule type" value="Genomic_DNA"/>
</dbReference>
<dbReference type="CDD" id="cd01347">
    <property type="entry name" value="ligand_gated_channel"/>
    <property type="match status" value="1"/>
</dbReference>
<evidence type="ECO:0000256" key="6">
    <source>
        <dbReference type="ARBA" id="ARBA00023136"/>
    </source>
</evidence>
<dbReference type="PANTHER" id="PTHR47234:SF2">
    <property type="entry name" value="TONB-DEPENDENT RECEPTOR"/>
    <property type="match status" value="1"/>
</dbReference>
<dbReference type="SUPFAM" id="SSF56935">
    <property type="entry name" value="Porins"/>
    <property type="match status" value="1"/>
</dbReference>
<dbReference type="InterPro" id="IPR000531">
    <property type="entry name" value="Beta-barrel_TonB"/>
</dbReference>
<keyword evidence="4 8" id="KW-0812">Transmembrane</keyword>
<dbReference type="AlphaFoldDB" id="A0A1G8REJ1"/>
<evidence type="ECO:0000313" key="14">
    <source>
        <dbReference type="Proteomes" id="UP000199527"/>
    </source>
</evidence>
<dbReference type="OrthoDB" id="176248at2"/>
<dbReference type="Gene3D" id="2.170.130.10">
    <property type="entry name" value="TonB-dependent receptor, plug domain"/>
    <property type="match status" value="1"/>
</dbReference>
<keyword evidence="14" id="KW-1185">Reference proteome</keyword>
<evidence type="ECO:0000256" key="8">
    <source>
        <dbReference type="PROSITE-ProRule" id="PRU01360"/>
    </source>
</evidence>